<accession>A0A0B0EE89</accession>
<protein>
    <submittedName>
        <fullName evidence="1">Uncharacterized protein</fullName>
    </submittedName>
</protein>
<proteinExistence type="predicted"/>
<dbReference type="AlphaFoldDB" id="A0A0B0EE89"/>
<gene>
    <name evidence="1" type="ORF">SCABRO_03883</name>
</gene>
<dbReference type="EMBL" id="JRYO01000265">
    <property type="protein sequence ID" value="KHE90386.1"/>
    <property type="molecule type" value="Genomic_DNA"/>
</dbReference>
<reference evidence="1 2" key="1">
    <citation type="submission" date="2014-10" db="EMBL/GenBank/DDBJ databases">
        <title>Draft genome of anammox bacterium scalindua brodae, obtained using differential coverage binning of sequence data from two enrichment reactors.</title>
        <authorList>
            <person name="Speth D.R."/>
            <person name="Russ L."/>
            <person name="Kartal B."/>
            <person name="Op den Camp H.J."/>
            <person name="Dutilh B.E."/>
            <person name="Jetten M.S."/>
        </authorList>
    </citation>
    <scope>NUCLEOTIDE SEQUENCE [LARGE SCALE GENOMIC DNA]</scope>
    <source>
        <strain evidence="1">RU1</strain>
    </source>
</reference>
<evidence type="ECO:0000313" key="1">
    <source>
        <dbReference type="EMBL" id="KHE90386.1"/>
    </source>
</evidence>
<organism evidence="1 2">
    <name type="scientific">Candidatus Scalindua brodae</name>
    <dbReference type="NCBI Taxonomy" id="237368"/>
    <lineage>
        <taxon>Bacteria</taxon>
        <taxon>Pseudomonadati</taxon>
        <taxon>Planctomycetota</taxon>
        <taxon>Candidatus Brocadiia</taxon>
        <taxon>Candidatus Brocadiales</taxon>
        <taxon>Candidatus Scalinduaceae</taxon>
        <taxon>Candidatus Scalindua</taxon>
    </lineage>
</organism>
<sequence>MPIGSLCLSSLCSCRSVGSSCSAEVMGLSFVLLYSQPIRHDEILN</sequence>
<name>A0A0B0EE89_9BACT</name>
<dbReference type="Proteomes" id="UP000030652">
    <property type="component" value="Unassembled WGS sequence"/>
</dbReference>
<evidence type="ECO:0000313" key="2">
    <source>
        <dbReference type="Proteomes" id="UP000030652"/>
    </source>
</evidence>
<comment type="caution">
    <text evidence="1">The sequence shown here is derived from an EMBL/GenBank/DDBJ whole genome shotgun (WGS) entry which is preliminary data.</text>
</comment>